<name>A0ABT6UH29_9GAMM</name>
<protein>
    <submittedName>
        <fullName evidence="1">Uncharacterized protein</fullName>
    </submittedName>
</protein>
<evidence type="ECO:0000313" key="2">
    <source>
        <dbReference type="Proteomes" id="UP001159075"/>
    </source>
</evidence>
<dbReference type="EMBL" id="JAOTLW010000020">
    <property type="protein sequence ID" value="MDI5833277.1"/>
    <property type="molecule type" value="Genomic_DNA"/>
</dbReference>
<evidence type="ECO:0000313" key="1">
    <source>
        <dbReference type="EMBL" id="MDI5833277.1"/>
    </source>
</evidence>
<reference evidence="1 2" key="1">
    <citation type="submission" date="2022-09" db="EMBL/GenBank/DDBJ databases">
        <title>The outer-membrane cytochrome OmcA is essential for infection of Shewanella oneidensis by a zebrafish-associated bacteriophage.</title>
        <authorList>
            <person name="Grenfell A.W."/>
            <person name="Intile P."/>
            <person name="Mcfarlane J."/>
            <person name="Leung D."/>
            <person name="Abdalla K."/>
            <person name="Wold M."/>
            <person name="Kees E."/>
            <person name="Gralnick J."/>
        </authorList>
    </citation>
    <scope>NUCLEOTIDE SEQUENCE [LARGE SCALE GENOMIC DNA]</scope>
    <source>
        <strain evidence="1 2">NF-5</strain>
    </source>
</reference>
<keyword evidence="2" id="KW-1185">Reference proteome</keyword>
<dbReference type="Proteomes" id="UP001159075">
    <property type="component" value="Unassembled WGS sequence"/>
</dbReference>
<dbReference type="RefSeq" id="WP_282679815.1">
    <property type="nucleotide sequence ID" value="NZ_CP106875.1"/>
</dbReference>
<accession>A0ABT6UH29</accession>
<comment type="caution">
    <text evidence="1">The sequence shown here is derived from an EMBL/GenBank/DDBJ whole genome shotgun (WGS) entry which is preliminary data.</text>
</comment>
<proteinExistence type="predicted"/>
<gene>
    <name evidence="1" type="ORF">ODY93_16975</name>
</gene>
<organism evidence="1 2">
    <name type="scientific">Shewanella xiamenensis</name>
    <dbReference type="NCBI Taxonomy" id="332186"/>
    <lineage>
        <taxon>Bacteria</taxon>
        <taxon>Pseudomonadati</taxon>
        <taxon>Pseudomonadota</taxon>
        <taxon>Gammaproteobacteria</taxon>
        <taxon>Alteromonadales</taxon>
        <taxon>Shewanellaceae</taxon>
        <taxon>Shewanella</taxon>
    </lineage>
</organism>
<sequence>MQDGKIVFSMNGFRKNLNSDLKELKEQIMLVLNDESFDKDDLASALDSVIASSNCLNCVWLDGDENFTDMQNLYLPLIDE</sequence>